<dbReference type="GeneTree" id="ENSGT00940000164625"/>
<keyword evidence="1" id="KW-0732">Signal</keyword>
<evidence type="ECO:0000256" key="2">
    <source>
        <dbReference type="ARBA" id="ARBA00022859"/>
    </source>
</evidence>
<evidence type="ECO:0000313" key="4">
    <source>
        <dbReference type="Ensembl" id="ENSNBRP00000005448.1"/>
    </source>
</evidence>
<dbReference type="PANTHER" id="PTHR23268">
    <property type="entry name" value="T-CELL RECEPTOR BETA CHAIN"/>
    <property type="match status" value="1"/>
</dbReference>
<dbReference type="SMART" id="SM00406">
    <property type="entry name" value="IGv"/>
    <property type="match status" value="1"/>
</dbReference>
<accession>A0A3Q4GFN3</accession>
<dbReference type="SMART" id="SM00407">
    <property type="entry name" value="IGc1"/>
    <property type="match status" value="1"/>
</dbReference>
<dbReference type="Pfam" id="PF07686">
    <property type="entry name" value="V-set"/>
    <property type="match status" value="1"/>
</dbReference>
<keyword evidence="5" id="KW-1185">Reference proteome</keyword>
<dbReference type="InterPro" id="IPR003597">
    <property type="entry name" value="Ig_C1-set"/>
</dbReference>
<dbReference type="Proteomes" id="UP000261580">
    <property type="component" value="Unassembled WGS sequence"/>
</dbReference>
<dbReference type="InterPro" id="IPR013106">
    <property type="entry name" value="Ig_V-set"/>
</dbReference>
<name>A0A3Q4GFN3_NEOBR</name>
<feature type="domain" description="Ig-like" evidence="3">
    <location>
        <begin position="37"/>
        <end position="135"/>
    </location>
</feature>
<proteinExistence type="predicted"/>
<evidence type="ECO:0000256" key="1">
    <source>
        <dbReference type="ARBA" id="ARBA00022729"/>
    </source>
</evidence>
<sequence>IERTFILILDNCNISGNSSSYFFTEFVDLSFCFPCFPDFSRGVKIDQPKFIFSYEGTANVTLDCKQDDSGYYYMYWYRQSSSGKLELVTYSLSKDSWNIEAPFKNSQYTMSRPSLLESTLKIHLVGAGDTALYYCASSIAYFGGGTKLTVLGKKQKLYMNKKRKKTLVCVASGFYPDHVKVYWQMNEKNVADGVATDEAAREGKDHNNKTVYKITSRLRVYAKQWENPGNTFKCVVNFFSAVHGRLNDCKAFMLILLCSWFKLNVANLSHAAMLFLERRGFLLVALQIWYTYSVLLSLNCHELYI</sequence>
<dbReference type="InterPro" id="IPR036179">
    <property type="entry name" value="Ig-like_dom_sf"/>
</dbReference>
<dbReference type="InterPro" id="IPR003599">
    <property type="entry name" value="Ig_sub"/>
</dbReference>
<dbReference type="SMART" id="SM00409">
    <property type="entry name" value="IG"/>
    <property type="match status" value="1"/>
</dbReference>
<dbReference type="InterPro" id="IPR013783">
    <property type="entry name" value="Ig-like_fold"/>
</dbReference>
<dbReference type="GO" id="GO:0002376">
    <property type="term" value="P:immune system process"/>
    <property type="evidence" value="ECO:0007669"/>
    <property type="project" value="UniProtKB-KW"/>
</dbReference>
<organism evidence="4 5">
    <name type="scientific">Neolamprologus brichardi</name>
    <name type="common">Fairy cichlid</name>
    <name type="synonym">Lamprologus brichardi</name>
    <dbReference type="NCBI Taxonomy" id="32507"/>
    <lineage>
        <taxon>Eukaryota</taxon>
        <taxon>Metazoa</taxon>
        <taxon>Chordata</taxon>
        <taxon>Craniata</taxon>
        <taxon>Vertebrata</taxon>
        <taxon>Euteleostomi</taxon>
        <taxon>Actinopterygii</taxon>
        <taxon>Neopterygii</taxon>
        <taxon>Teleostei</taxon>
        <taxon>Neoteleostei</taxon>
        <taxon>Acanthomorphata</taxon>
        <taxon>Ovalentaria</taxon>
        <taxon>Cichlomorphae</taxon>
        <taxon>Cichliformes</taxon>
        <taxon>Cichlidae</taxon>
        <taxon>African cichlids</taxon>
        <taxon>Pseudocrenilabrinae</taxon>
        <taxon>Lamprologini</taxon>
        <taxon>Neolamprologus</taxon>
    </lineage>
</organism>
<dbReference type="Pfam" id="PF07654">
    <property type="entry name" value="C1-set"/>
    <property type="match status" value="1"/>
</dbReference>
<dbReference type="OMA" id="IEAPFKN"/>
<keyword evidence="2" id="KW-0391">Immunity</keyword>
<dbReference type="SUPFAM" id="SSF48726">
    <property type="entry name" value="Immunoglobulin"/>
    <property type="match status" value="2"/>
</dbReference>
<dbReference type="AlphaFoldDB" id="A0A3Q4GFN3"/>
<dbReference type="PANTHER" id="PTHR23268:SF28">
    <property type="entry name" value="T CELL RECEPTOR BETA VARIABLE 19"/>
    <property type="match status" value="1"/>
</dbReference>
<feature type="domain" description="Ig-like" evidence="3">
    <location>
        <begin position="146"/>
        <end position="237"/>
    </location>
</feature>
<dbReference type="Bgee" id="ENSNBRG00000004300">
    <property type="expression patterns" value="Expressed in mesonephros and 4 other cell types or tissues"/>
</dbReference>
<dbReference type="GO" id="GO:0005886">
    <property type="term" value="C:plasma membrane"/>
    <property type="evidence" value="ECO:0007669"/>
    <property type="project" value="TreeGrafter"/>
</dbReference>
<dbReference type="PROSITE" id="PS50835">
    <property type="entry name" value="IG_LIKE"/>
    <property type="match status" value="2"/>
</dbReference>
<dbReference type="InterPro" id="IPR050413">
    <property type="entry name" value="TCR_beta_variable"/>
</dbReference>
<dbReference type="Gene3D" id="2.60.40.10">
    <property type="entry name" value="Immunoglobulins"/>
    <property type="match status" value="2"/>
</dbReference>
<evidence type="ECO:0000259" key="3">
    <source>
        <dbReference type="PROSITE" id="PS50835"/>
    </source>
</evidence>
<reference evidence="4" key="2">
    <citation type="submission" date="2025-09" db="UniProtKB">
        <authorList>
            <consortium name="Ensembl"/>
        </authorList>
    </citation>
    <scope>IDENTIFICATION</scope>
</reference>
<reference evidence="4" key="1">
    <citation type="submission" date="2025-08" db="UniProtKB">
        <authorList>
            <consortium name="Ensembl"/>
        </authorList>
    </citation>
    <scope>IDENTIFICATION</scope>
</reference>
<dbReference type="STRING" id="32507.ENSNBRP00000005448"/>
<dbReference type="InterPro" id="IPR007110">
    <property type="entry name" value="Ig-like_dom"/>
</dbReference>
<protein>
    <recommendedName>
        <fullName evidence="3">Ig-like domain-containing protein</fullName>
    </recommendedName>
</protein>
<evidence type="ECO:0000313" key="5">
    <source>
        <dbReference type="Proteomes" id="UP000261580"/>
    </source>
</evidence>
<dbReference type="GO" id="GO:0007166">
    <property type="term" value="P:cell surface receptor signaling pathway"/>
    <property type="evidence" value="ECO:0007669"/>
    <property type="project" value="TreeGrafter"/>
</dbReference>
<dbReference type="Ensembl" id="ENSNBRT00000005612.1">
    <property type="protein sequence ID" value="ENSNBRP00000005448.1"/>
    <property type="gene ID" value="ENSNBRG00000004300.1"/>
</dbReference>